<protein>
    <submittedName>
        <fullName evidence="3">Class I SAM-dependent methyltransferase</fullName>
    </submittedName>
</protein>
<evidence type="ECO:0000313" key="3">
    <source>
        <dbReference type="EMBL" id="RZI45527.1"/>
    </source>
</evidence>
<evidence type="ECO:0000256" key="2">
    <source>
        <dbReference type="ARBA" id="ARBA00022679"/>
    </source>
</evidence>
<evidence type="ECO:0000313" key="4">
    <source>
        <dbReference type="Proteomes" id="UP000293550"/>
    </source>
</evidence>
<dbReference type="Gene3D" id="3.40.50.12710">
    <property type="match status" value="1"/>
</dbReference>
<dbReference type="PANTHER" id="PTHR12049">
    <property type="entry name" value="PROTEIN ARGININE METHYLTRANSFERASE NDUFAF7, MITOCHONDRIAL"/>
    <property type="match status" value="1"/>
</dbReference>
<accession>A0A4V2DZM0</accession>
<dbReference type="InterPro" id="IPR003788">
    <property type="entry name" value="NDUFAF7"/>
</dbReference>
<name>A0A4V2DZM0_9PROT</name>
<dbReference type="InterPro" id="IPR029063">
    <property type="entry name" value="SAM-dependent_MTases_sf"/>
</dbReference>
<dbReference type="OrthoDB" id="9794208at2"/>
<dbReference type="EMBL" id="SCFB01000010">
    <property type="protein sequence ID" value="RZI45527.1"/>
    <property type="molecule type" value="Genomic_DNA"/>
</dbReference>
<dbReference type="GO" id="GO:0035243">
    <property type="term" value="F:protein-arginine omega-N symmetric methyltransferase activity"/>
    <property type="evidence" value="ECO:0007669"/>
    <property type="project" value="TreeGrafter"/>
</dbReference>
<dbReference type="Pfam" id="PF02636">
    <property type="entry name" value="Methyltransf_28"/>
    <property type="match status" value="1"/>
</dbReference>
<dbReference type="SUPFAM" id="SSF53335">
    <property type="entry name" value="S-adenosyl-L-methionine-dependent methyltransferases"/>
    <property type="match status" value="1"/>
</dbReference>
<keyword evidence="2 3" id="KW-0808">Transferase</keyword>
<sequence>MPERFVLSINEKAFLKDLSTRPLTVKQFIEHALYHPLNGYYMTHPVFGAAGDYTTAPEMTQIFGELLAIWHLNYFAKLPTPPSSIALIELGPGRGTLMADMLRVFQRFPKFYDLLKVYLIEISPALKNIQRQKLAGHPVEWVQTLEDTSPSDVTFIIANEFFDALPIEQYVWIDEHWQTRQVGFVDGNLDFLGPKDVPIRQSCPDYDVYMQAINQRLKTSRGAAVMIDYGDDTDVGHIHGDTLQALHQHRPTSPFENIGHQDLSHAVDFGALKRQVDPILKTHLTTQRDFLLQLGLEQRLMALCQQAPPYEAMALKTAVARLVAPSAMGTLFKVLTIQTP</sequence>
<keyword evidence="1 3" id="KW-0489">Methyltransferase</keyword>
<dbReference type="GO" id="GO:0032259">
    <property type="term" value="P:methylation"/>
    <property type="evidence" value="ECO:0007669"/>
    <property type="project" value="UniProtKB-KW"/>
</dbReference>
<proteinExistence type="predicted"/>
<dbReference type="RefSeq" id="WP_130154388.1">
    <property type="nucleotide sequence ID" value="NZ_SCFB01000010.1"/>
</dbReference>
<dbReference type="Proteomes" id="UP000293550">
    <property type="component" value="Unassembled WGS sequence"/>
</dbReference>
<dbReference type="InterPro" id="IPR038375">
    <property type="entry name" value="NDUFAF7_sf"/>
</dbReference>
<keyword evidence="4" id="KW-1185">Reference proteome</keyword>
<dbReference type="AlphaFoldDB" id="A0A4V2DZM0"/>
<reference evidence="3 4" key="1">
    <citation type="submission" date="2018-10" db="EMBL/GenBank/DDBJ databases">
        <title>An updated phylogeny of the Alphaproteobacteria reveals that the parasitic Rickettsiales and Holosporales have independent origins.</title>
        <authorList>
            <person name="Munoz-Gomez S.A."/>
            <person name="Hess S."/>
            <person name="Burger G."/>
            <person name="Lang B.F."/>
            <person name="Susko E."/>
            <person name="Slamovits C.H."/>
            <person name="Roger A.J."/>
        </authorList>
    </citation>
    <scope>NUCLEOTIDE SEQUENCE [LARGE SCALE GENOMIC DNA]</scope>
    <source>
        <strain evidence="3">HOLO01</strain>
    </source>
</reference>
<comment type="caution">
    <text evidence="3">The sequence shown here is derived from an EMBL/GenBank/DDBJ whole genome shotgun (WGS) entry which is preliminary data.</text>
</comment>
<gene>
    <name evidence="3" type="ORF">EQU50_06855</name>
</gene>
<evidence type="ECO:0000256" key="1">
    <source>
        <dbReference type="ARBA" id="ARBA00022603"/>
    </source>
</evidence>
<organism evidence="3 4">
    <name type="scientific">Candidatus Finniella inopinata</name>
    <dbReference type="NCBI Taxonomy" id="1696036"/>
    <lineage>
        <taxon>Bacteria</taxon>
        <taxon>Pseudomonadati</taxon>
        <taxon>Pseudomonadota</taxon>
        <taxon>Alphaproteobacteria</taxon>
        <taxon>Holosporales</taxon>
        <taxon>Candidatus Paracaedibacteraceae</taxon>
        <taxon>Candidatus Finniella</taxon>
    </lineage>
</organism>
<dbReference type="PANTHER" id="PTHR12049:SF7">
    <property type="entry name" value="PROTEIN ARGININE METHYLTRANSFERASE NDUFAF7, MITOCHONDRIAL"/>
    <property type="match status" value="1"/>
</dbReference>